<name>A0A6C0FB30_9ZZZZ</name>
<protein>
    <recommendedName>
        <fullName evidence="1">DUF5824 domain-containing protein</fullName>
    </recommendedName>
</protein>
<dbReference type="AlphaFoldDB" id="A0A6C0FB30"/>
<feature type="domain" description="DUF5824" evidence="1">
    <location>
        <begin position="22"/>
        <end position="119"/>
    </location>
</feature>
<proteinExistence type="predicted"/>
<dbReference type="InterPro" id="IPR043862">
    <property type="entry name" value="DUF5824"/>
</dbReference>
<sequence length="175" mass="20066">MVKKEDNIPLKYIPKYLSKKDRKKQKKNIEKSITSYKKKVYLERPKLDSYSHKSSKHLEKVKQIYGVDPLIVNDSLAKKTGCSIEGLEKIKNKGRGAYYSSGSRPNQTAESWAVPRLASAITGGPSSTFDYHILDEHCEKNSKALKLAKKTCKKMNKCKKYLQKPKKNKTKKNKK</sequence>
<organism evidence="2">
    <name type="scientific">viral metagenome</name>
    <dbReference type="NCBI Taxonomy" id="1070528"/>
    <lineage>
        <taxon>unclassified sequences</taxon>
        <taxon>metagenomes</taxon>
        <taxon>organismal metagenomes</taxon>
    </lineage>
</organism>
<reference evidence="2" key="1">
    <citation type="journal article" date="2020" name="Nature">
        <title>Giant virus diversity and host interactions through global metagenomics.</title>
        <authorList>
            <person name="Schulz F."/>
            <person name="Roux S."/>
            <person name="Paez-Espino D."/>
            <person name="Jungbluth S."/>
            <person name="Walsh D.A."/>
            <person name="Denef V.J."/>
            <person name="McMahon K.D."/>
            <person name="Konstantinidis K.T."/>
            <person name="Eloe-Fadrosh E.A."/>
            <person name="Kyrpides N.C."/>
            <person name="Woyke T."/>
        </authorList>
    </citation>
    <scope>NUCLEOTIDE SEQUENCE</scope>
    <source>
        <strain evidence="2">GVMAG-S-ERX556049-19</strain>
    </source>
</reference>
<dbReference type="Pfam" id="PF19141">
    <property type="entry name" value="DUF5824"/>
    <property type="match status" value="1"/>
</dbReference>
<evidence type="ECO:0000259" key="1">
    <source>
        <dbReference type="Pfam" id="PF19141"/>
    </source>
</evidence>
<evidence type="ECO:0000313" key="2">
    <source>
        <dbReference type="EMBL" id="QHT37823.1"/>
    </source>
</evidence>
<accession>A0A6C0FB30</accession>
<dbReference type="EMBL" id="MN738821">
    <property type="protein sequence ID" value="QHT37823.1"/>
    <property type="molecule type" value="Genomic_DNA"/>
</dbReference>